<reference evidence="1" key="1">
    <citation type="submission" date="2022-08" db="EMBL/GenBank/DDBJ databases">
        <title>Genome Sequence of Fusarium decemcellulare.</title>
        <authorList>
            <person name="Buettner E."/>
        </authorList>
    </citation>
    <scope>NUCLEOTIDE SEQUENCE</scope>
    <source>
        <strain evidence="1">Babe19</strain>
    </source>
</reference>
<dbReference type="Proteomes" id="UP001148629">
    <property type="component" value="Unassembled WGS sequence"/>
</dbReference>
<dbReference type="EMBL" id="JANRMS010000046">
    <property type="protein sequence ID" value="KAJ3548515.1"/>
    <property type="molecule type" value="Genomic_DNA"/>
</dbReference>
<keyword evidence="2" id="KW-1185">Reference proteome</keyword>
<name>A0ACC1SXU8_9HYPO</name>
<evidence type="ECO:0000313" key="2">
    <source>
        <dbReference type="Proteomes" id="UP001148629"/>
    </source>
</evidence>
<comment type="caution">
    <text evidence="1">The sequence shown here is derived from an EMBL/GenBank/DDBJ whole genome shotgun (WGS) entry which is preliminary data.</text>
</comment>
<protein>
    <submittedName>
        <fullName evidence="1">Uncharacterized protein</fullName>
    </submittedName>
</protein>
<proteinExistence type="predicted"/>
<organism evidence="1 2">
    <name type="scientific">Fusarium decemcellulare</name>
    <dbReference type="NCBI Taxonomy" id="57161"/>
    <lineage>
        <taxon>Eukaryota</taxon>
        <taxon>Fungi</taxon>
        <taxon>Dikarya</taxon>
        <taxon>Ascomycota</taxon>
        <taxon>Pezizomycotina</taxon>
        <taxon>Sordariomycetes</taxon>
        <taxon>Hypocreomycetidae</taxon>
        <taxon>Hypocreales</taxon>
        <taxon>Nectriaceae</taxon>
        <taxon>Fusarium</taxon>
        <taxon>Fusarium decemcellulare species complex</taxon>
    </lineage>
</organism>
<gene>
    <name evidence="1" type="ORF">NM208_g971</name>
</gene>
<accession>A0ACC1SXU8</accession>
<sequence>MPGAVQLLEQLSTLYPYVQLGIASSSSRASFDLKTNHLTETLCIIDKENIILGDDPRILAGRGKPSPDIYLAALSTANDRLKAAGHETLIKPEECLVFEDSLSGLEAGRRAGMRVVWCPHPEFVKYAKSEEANPSNLPFTSKEIVNYIKHNTTDIDGCLDMDDGKWIISVSSLEDIDLTKLGVLGSSIA</sequence>
<evidence type="ECO:0000313" key="1">
    <source>
        <dbReference type="EMBL" id="KAJ3548515.1"/>
    </source>
</evidence>